<evidence type="ECO:0000259" key="2">
    <source>
        <dbReference type="Pfam" id="PF24864"/>
    </source>
</evidence>
<evidence type="ECO:0000313" key="4">
    <source>
        <dbReference type="Proteomes" id="UP000800040"/>
    </source>
</evidence>
<feature type="region of interest" description="Disordered" evidence="1">
    <location>
        <begin position="1"/>
        <end position="71"/>
    </location>
</feature>
<evidence type="ECO:0000313" key="3">
    <source>
        <dbReference type="EMBL" id="KAF1835579.1"/>
    </source>
</evidence>
<dbReference type="Proteomes" id="UP000800040">
    <property type="component" value="Unassembled WGS sequence"/>
</dbReference>
<feature type="compositionally biased region" description="Low complexity" evidence="1">
    <location>
        <begin position="26"/>
        <end position="47"/>
    </location>
</feature>
<dbReference type="InterPro" id="IPR056632">
    <property type="entry name" value="DUF7730"/>
</dbReference>
<reference evidence="3" key="1">
    <citation type="submission" date="2020-01" db="EMBL/GenBank/DDBJ databases">
        <authorList>
            <consortium name="DOE Joint Genome Institute"/>
            <person name="Haridas S."/>
            <person name="Albert R."/>
            <person name="Binder M."/>
            <person name="Bloem J."/>
            <person name="Labutti K."/>
            <person name="Salamov A."/>
            <person name="Andreopoulos B."/>
            <person name="Baker S.E."/>
            <person name="Barry K."/>
            <person name="Bills G."/>
            <person name="Bluhm B.H."/>
            <person name="Cannon C."/>
            <person name="Castanera R."/>
            <person name="Culley D.E."/>
            <person name="Daum C."/>
            <person name="Ezra D."/>
            <person name="Gonzalez J.B."/>
            <person name="Henrissat B."/>
            <person name="Kuo A."/>
            <person name="Liang C."/>
            <person name="Lipzen A."/>
            <person name="Lutzoni F."/>
            <person name="Magnuson J."/>
            <person name="Mondo S."/>
            <person name="Nolan M."/>
            <person name="Ohm R."/>
            <person name="Pangilinan J."/>
            <person name="Park H.-J."/>
            <person name="Ramirez L."/>
            <person name="Alfaro M."/>
            <person name="Sun H."/>
            <person name="Tritt A."/>
            <person name="Yoshinaga Y."/>
            <person name="Zwiers L.-H."/>
            <person name="Turgeon B.G."/>
            <person name="Goodwin S.B."/>
            <person name="Spatafora J.W."/>
            <person name="Crous P.W."/>
            <person name="Grigoriev I.V."/>
        </authorList>
    </citation>
    <scope>NUCLEOTIDE SEQUENCE</scope>
    <source>
        <strain evidence="3">P77</strain>
    </source>
</reference>
<protein>
    <recommendedName>
        <fullName evidence="2">DUF7730 domain-containing protein</fullName>
    </recommendedName>
</protein>
<evidence type="ECO:0000256" key="1">
    <source>
        <dbReference type="SAM" id="MobiDB-lite"/>
    </source>
</evidence>
<dbReference type="Pfam" id="PF24864">
    <property type="entry name" value="DUF7730"/>
    <property type="match status" value="1"/>
</dbReference>
<keyword evidence="4" id="KW-1185">Reference proteome</keyword>
<accession>A0A6A5KI22</accession>
<dbReference type="PANTHER" id="PTHR38790:SF9">
    <property type="entry name" value="F-BOX DOMAIN-CONTAINING PROTEIN"/>
    <property type="match status" value="1"/>
</dbReference>
<dbReference type="AlphaFoldDB" id="A0A6A5KI22"/>
<gene>
    <name evidence="3" type="ORF">BDW02DRAFT_547914</name>
</gene>
<dbReference type="OrthoDB" id="4757095at2759"/>
<organism evidence="3 4">
    <name type="scientific">Decorospora gaudefroyi</name>
    <dbReference type="NCBI Taxonomy" id="184978"/>
    <lineage>
        <taxon>Eukaryota</taxon>
        <taxon>Fungi</taxon>
        <taxon>Dikarya</taxon>
        <taxon>Ascomycota</taxon>
        <taxon>Pezizomycotina</taxon>
        <taxon>Dothideomycetes</taxon>
        <taxon>Pleosporomycetidae</taxon>
        <taxon>Pleosporales</taxon>
        <taxon>Pleosporineae</taxon>
        <taxon>Pleosporaceae</taxon>
        <taxon>Decorospora</taxon>
    </lineage>
</organism>
<feature type="domain" description="DUF7730" evidence="2">
    <location>
        <begin position="80"/>
        <end position="315"/>
    </location>
</feature>
<dbReference type="PANTHER" id="PTHR38790">
    <property type="entry name" value="2EXR DOMAIN-CONTAINING PROTEIN-RELATED"/>
    <property type="match status" value="1"/>
</dbReference>
<dbReference type="EMBL" id="ML975285">
    <property type="protein sequence ID" value="KAF1835579.1"/>
    <property type="molecule type" value="Genomic_DNA"/>
</dbReference>
<sequence>MKPKSKLSRLIPNMRWVPHDIPSAEPSSSKPKSRNPFSLKSSSSSSPSAPPTHPIVPRARKPTLKPTPHNIDAELDTRTHAQAQSPFFAQLPLELRRMVYEYVVGIETIHLTLSAKKRFGHFICESTASASEDDNEQQECTCRVLVGGRKGVRFANGGVGMVRVCKRMSQESTPHLYTPHTFALLHITHLLYLPTALSPRHTPKITKLHLRWAIRALPYLRRGPSNRIAYREDTRNWERAWDIIAGLSGLRELVVVLLDPSPGQIWERGWAEVEDLLMQGVGKVRGVRSAQVFLPYASCGVGWELGGGCVRLRRPEGDGSGVEEDEDEEGGD</sequence>
<proteinExistence type="predicted"/>
<name>A0A6A5KI22_9PLEO</name>